<accession>R6X3J2</accession>
<name>R6X3J2_9FIRM</name>
<comment type="caution">
    <text evidence="1">The sequence shown here is derived from an EMBL/GenBank/DDBJ whole genome shotgun (WGS) entry which is preliminary data.</text>
</comment>
<proteinExistence type="predicted"/>
<dbReference type="Proteomes" id="UP000014937">
    <property type="component" value="Unassembled WGS sequence"/>
</dbReference>
<reference evidence="1" key="1">
    <citation type="submission" date="2012-11" db="EMBL/GenBank/DDBJ databases">
        <title>Dependencies among metagenomic species, viruses, plasmids and units of genetic variation.</title>
        <authorList>
            <person name="Nielsen H.B."/>
            <person name="Almeida M."/>
            <person name="Juncker A.S."/>
            <person name="Rasmussen S."/>
            <person name="Li J."/>
            <person name="Sunagawa S."/>
            <person name="Plichta D."/>
            <person name="Gautier L."/>
            <person name="Le Chatelier E."/>
            <person name="Peletier E."/>
            <person name="Bonde I."/>
            <person name="Nielsen T."/>
            <person name="Manichanh C."/>
            <person name="Arumugam M."/>
            <person name="Batto J."/>
            <person name="Santos M.B.Q.D."/>
            <person name="Blom N."/>
            <person name="Borruel N."/>
            <person name="Burgdorf K.S."/>
            <person name="Boumezbeur F."/>
            <person name="Casellas F."/>
            <person name="Dore J."/>
            <person name="Guarner F."/>
            <person name="Hansen T."/>
            <person name="Hildebrand F."/>
            <person name="Kaas R.S."/>
            <person name="Kennedy S."/>
            <person name="Kristiansen K."/>
            <person name="Kultima J.R."/>
            <person name="Leonard P."/>
            <person name="Levenez F."/>
            <person name="Lund O."/>
            <person name="Moumen B."/>
            <person name="Le Paslier D."/>
            <person name="Pons N."/>
            <person name="Pedersen O."/>
            <person name="Prifti E."/>
            <person name="Qin J."/>
            <person name="Raes J."/>
            <person name="Tap J."/>
            <person name="Tims S."/>
            <person name="Ussery D.W."/>
            <person name="Yamada T."/>
            <person name="MetaHit consortium"/>
            <person name="Renault P."/>
            <person name="Sicheritz-Ponten T."/>
            <person name="Bork P."/>
            <person name="Wang J."/>
            <person name="Brunak S."/>
            <person name="Ehrlich S.D."/>
        </authorList>
    </citation>
    <scope>NUCLEOTIDE SEQUENCE [LARGE SCALE GENOMIC DNA]</scope>
</reference>
<protein>
    <submittedName>
        <fullName evidence="1">Uncharacterized protein</fullName>
    </submittedName>
</protein>
<gene>
    <name evidence="1" type="ORF">BN587_02216</name>
</gene>
<sequence>MLAVRAGFYSRIDEGGRIGKLSLVFVVRLFIENSGNQRIALVIGLLGALLEVNAADFKAADTDNPAVITVNRHQEKTGLLPAFFEVGNVCQDILLGNIIFLGMQQLIGLRIGVDVKLQLPGAVKADVIIAGHLRVAAEHTCFIEKGVFGIDIGKFEKKTVIGWFQQIRVDAGINQIQGTAGRSLLHLGSKSLVGCLLNRCQSLGIVVQGIIIIVNALLQHNAVDIILQLLRQIDIVRSQRVHLAFDIVGTGVKLIFKKAVDIMAWWLYYADNV</sequence>
<organism evidence="1">
    <name type="scientific">Phascolarctobacterium succinatutens CAG:287</name>
    <dbReference type="NCBI Taxonomy" id="1263101"/>
    <lineage>
        <taxon>Bacteria</taxon>
        <taxon>Bacillati</taxon>
        <taxon>Bacillota</taxon>
        <taxon>Negativicutes</taxon>
        <taxon>Acidaminococcales</taxon>
        <taxon>Acidaminococcaceae</taxon>
        <taxon>Phascolarctobacterium</taxon>
    </lineage>
</organism>
<evidence type="ECO:0000313" key="1">
    <source>
        <dbReference type="EMBL" id="CDD10841.1"/>
    </source>
</evidence>
<dbReference type="EMBL" id="CBGL010000052">
    <property type="protein sequence ID" value="CDD10841.1"/>
    <property type="molecule type" value="Genomic_DNA"/>
</dbReference>
<dbReference type="AlphaFoldDB" id="R6X3J2"/>
<dbReference type="HOGENOM" id="CLU_1018830_0_0_9"/>